<evidence type="ECO:0000313" key="1">
    <source>
        <dbReference type="EMBL" id="NDL57818.1"/>
    </source>
</evidence>
<dbReference type="AlphaFoldDB" id="A0A7K3M5V3"/>
<dbReference type="Pfam" id="PF04255">
    <property type="entry name" value="DUF433"/>
    <property type="match status" value="1"/>
</dbReference>
<comment type="caution">
    <text evidence="1">The sequence shown here is derived from an EMBL/GenBank/DDBJ whole genome shotgun (WGS) entry which is preliminary data.</text>
</comment>
<accession>A0A7K3M5V3</accession>
<dbReference type="InterPro" id="IPR036388">
    <property type="entry name" value="WH-like_DNA-bd_sf"/>
</dbReference>
<reference evidence="1 2" key="1">
    <citation type="submission" date="2019-11" db="EMBL/GenBank/DDBJ databases">
        <authorList>
            <person name="Li X.-J."/>
            <person name="Feng X.-M."/>
        </authorList>
    </citation>
    <scope>NUCLEOTIDE SEQUENCE [LARGE SCALE GENOMIC DNA]</scope>
    <source>
        <strain evidence="1 2">XMNu-373</strain>
    </source>
</reference>
<dbReference type="RefSeq" id="WP_162450469.1">
    <property type="nucleotide sequence ID" value="NZ_WLZY01000003.1"/>
</dbReference>
<protein>
    <submittedName>
        <fullName evidence="1">DUF433 domain-containing protein</fullName>
    </submittedName>
</protein>
<sequence length="228" mass="25823">MGDAVVLDRPVMAAREAARQLRMPPSTLVHWLEGGERGGRRYEPVLREEPTGSATITWGEMVEARYVRAYRDVKVSMQRLRPFIAALREEFGVPYPLAHFRPYIDTNRRLIIELQKDSHLPEELWLVYEPRSKQYMINAYLRRDFLDQVEFEQSGIQAAFRMRPAGAASPVVMDPRIASAAATIEGIRTEILAEQAQADATIDEIADDFGLTDQQVKAALAYEFSPAA</sequence>
<dbReference type="InterPro" id="IPR007367">
    <property type="entry name" value="DUF433"/>
</dbReference>
<evidence type="ECO:0000313" key="2">
    <source>
        <dbReference type="Proteomes" id="UP000460435"/>
    </source>
</evidence>
<dbReference type="EMBL" id="WLZY01000003">
    <property type="protein sequence ID" value="NDL57818.1"/>
    <property type="molecule type" value="Genomic_DNA"/>
</dbReference>
<dbReference type="Gene3D" id="1.10.10.10">
    <property type="entry name" value="Winged helix-like DNA-binding domain superfamily/Winged helix DNA-binding domain"/>
    <property type="match status" value="1"/>
</dbReference>
<keyword evidence="2" id="KW-1185">Reference proteome</keyword>
<proteinExistence type="predicted"/>
<organism evidence="1 2">
    <name type="scientific">Phytoactinopolyspora mesophila</name>
    <dbReference type="NCBI Taxonomy" id="2650750"/>
    <lineage>
        <taxon>Bacteria</taxon>
        <taxon>Bacillati</taxon>
        <taxon>Actinomycetota</taxon>
        <taxon>Actinomycetes</taxon>
        <taxon>Jiangellales</taxon>
        <taxon>Jiangellaceae</taxon>
        <taxon>Phytoactinopolyspora</taxon>
    </lineage>
</organism>
<name>A0A7K3M5V3_9ACTN</name>
<gene>
    <name evidence="1" type="ORF">F7O44_12100</name>
</gene>
<dbReference type="Proteomes" id="UP000460435">
    <property type="component" value="Unassembled WGS sequence"/>
</dbReference>